<gene>
    <name evidence="1" type="ORF">MC7420_7056</name>
</gene>
<dbReference type="AlphaFoldDB" id="B4VH42"/>
<dbReference type="STRING" id="118168.MC7420_7056"/>
<evidence type="ECO:0008006" key="3">
    <source>
        <dbReference type="Google" id="ProtNLM"/>
    </source>
</evidence>
<accession>B4VH42</accession>
<protein>
    <recommendedName>
        <fullName evidence="3">SbsA Ig-like domain-containing protein</fullName>
    </recommendedName>
</protein>
<organism evidence="1 2">
    <name type="scientific">Coleofasciculus chthonoplastes PCC 7420</name>
    <dbReference type="NCBI Taxonomy" id="118168"/>
    <lineage>
        <taxon>Bacteria</taxon>
        <taxon>Bacillati</taxon>
        <taxon>Cyanobacteriota</taxon>
        <taxon>Cyanophyceae</taxon>
        <taxon>Coleofasciculales</taxon>
        <taxon>Coleofasciculaceae</taxon>
        <taxon>Coleofasciculus</taxon>
    </lineage>
</organism>
<dbReference type="EMBL" id="DS989841">
    <property type="protein sequence ID" value="EDX78403.1"/>
    <property type="molecule type" value="Genomic_DNA"/>
</dbReference>
<sequence length="155" mass="16795">MGIGWQPPLQAQSNEDVNVLTAQLSPSRDRGAGLRGAGCGEVTITPLMPTNDQGVYLVALNSPATLSWQVPETTVTSAEFLLVDQSWNPVYQTMIEIPEAGGEVEITLPNDLSLEREIDYYLQFALVCDVADRTKDNAIQGAVQFTTPDASIPEE</sequence>
<dbReference type="Pfam" id="PF06051">
    <property type="entry name" value="DUF928"/>
    <property type="match status" value="1"/>
</dbReference>
<proteinExistence type="predicted"/>
<name>B4VH42_9CYAN</name>
<dbReference type="HOGENOM" id="CLU_1692483_0_0_3"/>
<reference evidence="1 2" key="1">
    <citation type="submission" date="2008-07" db="EMBL/GenBank/DDBJ databases">
        <authorList>
            <person name="Tandeau de Marsac N."/>
            <person name="Ferriera S."/>
            <person name="Johnson J."/>
            <person name="Kravitz S."/>
            <person name="Beeson K."/>
            <person name="Sutton G."/>
            <person name="Rogers Y.-H."/>
            <person name="Friedman R."/>
            <person name="Frazier M."/>
            <person name="Venter J.C."/>
        </authorList>
    </citation>
    <scope>NUCLEOTIDE SEQUENCE [LARGE SCALE GENOMIC DNA]</scope>
    <source>
        <strain evidence="1 2">PCC 7420</strain>
    </source>
</reference>
<evidence type="ECO:0000313" key="1">
    <source>
        <dbReference type="EMBL" id="EDX78403.1"/>
    </source>
</evidence>
<dbReference type="InterPro" id="IPR010328">
    <property type="entry name" value="DUF928"/>
</dbReference>
<evidence type="ECO:0000313" key="2">
    <source>
        <dbReference type="Proteomes" id="UP000003835"/>
    </source>
</evidence>
<dbReference type="Proteomes" id="UP000003835">
    <property type="component" value="Unassembled WGS sequence"/>
</dbReference>
<keyword evidence="2" id="KW-1185">Reference proteome</keyword>